<evidence type="ECO:0000256" key="7">
    <source>
        <dbReference type="ARBA" id="ARBA00023010"/>
    </source>
</evidence>
<dbReference type="PANTHER" id="PTHR30081:SF1">
    <property type="entry name" value="PROTEIN TRANSLOCASE SUBUNIT SECD"/>
    <property type="match status" value="1"/>
</dbReference>
<feature type="transmembrane region" description="Helical" evidence="9">
    <location>
        <begin position="393"/>
        <end position="411"/>
    </location>
</feature>
<dbReference type="GO" id="GO:0065002">
    <property type="term" value="P:intracellular protein transmembrane transport"/>
    <property type="evidence" value="ECO:0007669"/>
    <property type="project" value="UniProtKB-UniRule"/>
</dbReference>
<keyword evidence="3 9" id="KW-1003">Cell membrane</keyword>
<comment type="subunit">
    <text evidence="9">Forms a complex with SecF. Part of the essential Sec protein translocation apparatus which comprises SecA, SecYEG and auxiliary proteins SecDF. Other proteins may also be involved.</text>
</comment>
<evidence type="ECO:0000256" key="1">
    <source>
        <dbReference type="ARBA" id="ARBA00004651"/>
    </source>
</evidence>
<feature type="domain" description="Protein export membrane protein SecD/SecF C-terminal" evidence="11">
    <location>
        <begin position="375"/>
        <end position="549"/>
    </location>
</feature>
<dbReference type="Pfam" id="PF02355">
    <property type="entry name" value="SecD_SecF_C"/>
    <property type="match status" value="1"/>
</dbReference>
<dbReference type="AlphaFoldDB" id="A0A918Z5Z4"/>
<comment type="similarity">
    <text evidence="9">Belongs to the SecD/SecF family. SecD subfamily.</text>
</comment>
<dbReference type="GO" id="GO:0043952">
    <property type="term" value="P:protein transport by the Sec complex"/>
    <property type="evidence" value="ECO:0007669"/>
    <property type="project" value="UniProtKB-UniRule"/>
</dbReference>
<feature type="domain" description="SecDF P1 head subdomain" evidence="13">
    <location>
        <begin position="267"/>
        <end position="371"/>
    </location>
</feature>
<evidence type="ECO:0000256" key="4">
    <source>
        <dbReference type="ARBA" id="ARBA00022692"/>
    </source>
</evidence>
<feature type="compositionally biased region" description="Low complexity" evidence="10">
    <location>
        <begin position="580"/>
        <end position="589"/>
    </location>
</feature>
<keyword evidence="6 9" id="KW-1133">Transmembrane helix</keyword>
<feature type="region of interest" description="Disordered" evidence="10">
    <location>
        <begin position="134"/>
        <end position="223"/>
    </location>
</feature>
<keyword evidence="15" id="KW-1185">Reference proteome</keyword>
<feature type="transmembrane region" description="Helical" evidence="9">
    <location>
        <begin position="448"/>
        <end position="469"/>
    </location>
</feature>
<dbReference type="EMBL" id="BNAT01000021">
    <property type="protein sequence ID" value="GHE37443.1"/>
    <property type="molecule type" value="Genomic_DNA"/>
</dbReference>
<keyword evidence="8 9" id="KW-0472">Membrane</keyword>
<dbReference type="Proteomes" id="UP000603227">
    <property type="component" value="Unassembled WGS sequence"/>
</dbReference>
<dbReference type="GO" id="GO:0006605">
    <property type="term" value="P:protein targeting"/>
    <property type="evidence" value="ECO:0007669"/>
    <property type="project" value="UniProtKB-UniRule"/>
</dbReference>
<dbReference type="InterPro" id="IPR054384">
    <property type="entry name" value="SecDF_P1_head"/>
</dbReference>
<feature type="transmembrane region" description="Helical" evidence="9">
    <location>
        <begin position="522"/>
        <end position="540"/>
    </location>
</feature>
<evidence type="ECO:0000256" key="8">
    <source>
        <dbReference type="ARBA" id="ARBA00023136"/>
    </source>
</evidence>
<evidence type="ECO:0000259" key="12">
    <source>
        <dbReference type="Pfam" id="PF21760"/>
    </source>
</evidence>
<feature type="compositionally biased region" description="Low complexity" evidence="10">
    <location>
        <begin position="169"/>
        <end position="182"/>
    </location>
</feature>
<evidence type="ECO:0000256" key="6">
    <source>
        <dbReference type="ARBA" id="ARBA00022989"/>
    </source>
</evidence>
<dbReference type="NCBIfam" id="TIGR00916">
    <property type="entry name" value="2A0604s01"/>
    <property type="match status" value="1"/>
</dbReference>
<feature type="region of interest" description="Disordered" evidence="10">
    <location>
        <begin position="565"/>
        <end position="589"/>
    </location>
</feature>
<proteinExistence type="inferred from homology"/>
<dbReference type="Pfam" id="PF21760">
    <property type="entry name" value="SecD_1st"/>
    <property type="match status" value="1"/>
</dbReference>
<evidence type="ECO:0000313" key="14">
    <source>
        <dbReference type="EMBL" id="GHE37443.1"/>
    </source>
</evidence>
<comment type="function">
    <text evidence="9">Part of the Sec protein translocase complex. Interacts with the SecYEG preprotein conducting channel. SecDF uses the proton motive force (PMF) to complete protein translocation after the ATP-dependent function of SecA.</text>
</comment>
<dbReference type="Gene3D" id="3.30.1360.200">
    <property type="match status" value="1"/>
</dbReference>
<keyword evidence="7 9" id="KW-0811">Translocation</keyword>
<feature type="transmembrane region" description="Helical" evidence="9">
    <location>
        <begin position="497"/>
        <end position="516"/>
    </location>
</feature>
<feature type="compositionally biased region" description="Polar residues" evidence="10">
    <location>
        <begin position="196"/>
        <end position="207"/>
    </location>
</feature>
<organism evidence="14 15">
    <name type="scientific">Streptomyces capitiformicae</name>
    <dbReference type="NCBI Taxonomy" id="2014920"/>
    <lineage>
        <taxon>Bacteria</taxon>
        <taxon>Bacillati</taxon>
        <taxon>Actinomycetota</taxon>
        <taxon>Actinomycetes</taxon>
        <taxon>Kitasatosporales</taxon>
        <taxon>Streptomycetaceae</taxon>
        <taxon>Streptomyces</taxon>
    </lineage>
</organism>
<feature type="transmembrane region" description="Helical" evidence="9">
    <location>
        <begin position="418"/>
        <end position="442"/>
    </location>
</feature>
<dbReference type="NCBIfam" id="TIGR01129">
    <property type="entry name" value="secD"/>
    <property type="match status" value="1"/>
</dbReference>
<evidence type="ECO:0000256" key="2">
    <source>
        <dbReference type="ARBA" id="ARBA00022448"/>
    </source>
</evidence>
<feature type="compositionally biased region" description="Low complexity" evidence="10">
    <location>
        <begin position="209"/>
        <end position="222"/>
    </location>
</feature>
<comment type="caution">
    <text evidence="14">The sequence shown here is derived from an EMBL/GenBank/DDBJ whole genome shotgun (WGS) entry which is preliminary data.</text>
</comment>
<dbReference type="SUPFAM" id="SSF82866">
    <property type="entry name" value="Multidrug efflux transporter AcrB transmembrane domain"/>
    <property type="match status" value="1"/>
</dbReference>
<evidence type="ECO:0000256" key="3">
    <source>
        <dbReference type="ARBA" id="ARBA00022475"/>
    </source>
</evidence>
<keyword evidence="2 9" id="KW-0813">Transport</keyword>
<dbReference type="Gene3D" id="3.30.70.3220">
    <property type="match status" value="1"/>
</dbReference>
<reference evidence="14" key="1">
    <citation type="journal article" date="2014" name="Int. J. Syst. Evol. Microbiol.">
        <title>Complete genome sequence of Corynebacterium casei LMG S-19264T (=DSM 44701T), isolated from a smear-ripened cheese.</title>
        <authorList>
            <consortium name="US DOE Joint Genome Institute (JGI-PGF)"/>
            <person name="Walter F."/>
            <person name="Albersmeier A."/>
            <person name="Kalinowski J."/>
            <person name="Ruckert C."/>
        </authorList>
    </citation>
    <scope>NUCLEOTIDE SEQUENCE</scope>
    <source>
        <strain evidence="14">CGMCC 4.7403</strain>
    </source>
</reference>
<dbReference type="InterPro" id="IPR022813">
    <property type="entry name" value="SecD/SecF_arch_bac"/>
</dbReference>
<keyword evidence="4 9" id="KW-0812">Transmembrane</keyword>
<reference evidence="14" key="2">
    <citation type="submission" date="2020-09" db="EMBL/GenBank/DDBJ databases">
        <authorList>
            <person name="Sun Q."/>
            <person name="Zhou Y."/>
        </authorList>
    </citation>
    <scope>NUCLEOTIDE SEQUENCE</scope>
    <source>
        <strain evidence="14">CGMCC 4.7403</strain>
    </source>
</reference>
<dbReference type="GO" id="GO:0015450">
    <property type="term" value="F:protein-transporting ATPase activity"/>
    <property type="evidence" value="ECO:0007669"/>
    <property type="project" value="InterPro"/>
</dbReference>
<dbReference type="Pfam" id="PF07549">
    <property type="entry name" value="Sec_GG"/>
    <property type="match status" value="1"/>
</dbReference>
<evidence type="ECO:0000256" key="9">
    <source>
        <dbReference type="HAMAP-Rule" id="MF_01463"/>
    </source>
</evidence>
<dbReference type="PANTHER" id="PTHR30081">
    <property type="entry name" value="PROTEIN-EXPORT MEMBRANE PROTEIN SEC"/>
    <property type="match status" value="1"/>
</dbReference>
<gene>
    <name evidence="9 14" type="primary">secD</name>
    <name evidence="14" type="ORF">GCM10017771_55810</name>
</gene>
<keyword evidence="5 9" id="KW-0653">Protein transport</keyword>
<dbReference type="InterPro" id="IPR055344">
    <property type="entry name" value="SecD_SecF_C_bact"/>
</dbReference>
<evidence type="ECO:0000313" key="15">
    <source>
        <dbReference type="Proteomes" id="UP000603227"/>
    </source>
</evidence>
<evidence type="ECO:0000259" key="13">
    <source>
        <dbReference type="Pfam" id="PF22599"/>
    </source>
</evidence>
<comment type="caution">
    <text evidence="9">Lacks conserved residue(s) required for the propagation of feature annotation.</text>
</comment>
<dbReference type="HAMAP" id="MF_01463_B">
    <property type="entry name" value="SecD_B"/>
    <property type="match status" value="1"/>
</dbReference>
<dbReference type="InterPro" id="IPR005791">
    <property type="entry name" value="SecD"/>
</dbReference>
<dbReference type="InterPro" id="IPR048631">
    <property type="entry name" value="SecD_1st"/>
</dbReference>
<dbReference type="GO" id="GO:0005886">
    <property type="term" value="C:plasma membrane"/>
    <property type="evidence" value="ECO:0007669"/>
    <property type="project" value="UniProtKB-SubCell"/>
</dbReference>
<evidence type="ECO:0000256" key="5">
    <source>
        <dbReference type="ARBA" id="ARBA00022927"/>
    </source>
</evidence>
<protein>
    <recommendedName>
        <fullName evidence="9">Protein translocase subunit SecD</fullName>
    </recommendedName>
</protein>
<accession>A0A918Z5Z4</accession>
<dbReference type="InterPro" id="IPR022646">
    <property type="entry name" value="SecD/SecF_CS"/>
</dbReference>
<sequence>MAAPKKGRSAGAQSKPGRALALILIAIVALTGGMFASGHTTPRLGIDLAGGTSITLEARSGQESAINKANMDTAVEIMNRRVNGLGVSEAEVQTQGRENIIVNIPKGTNSEEARDQVGTTAKLYFRPVLQSQAGSGATATPSATPSGSASPSPTSSASASDSGDKDKATSSGSPSPSTSATSQGRAVTDALKADPTPSTSGSESPKVTDSASPSASASADADTQALQQKFVALDCADEKQRAAAGKGKSTEPVVACGQESDKRWTKFVLGPVGVDGTDVTKAQAILDQRTAQWKVVMDFNSGGGDKFAKITGQLAGQSSPMNEFAIVLDDAVVSHPYVTSAVTGGKAEISGSFTQEEAENLSNMLSYGALPLTFREASVTTVSPALGDEQLEAGLIAGAIGLALVVIYLLAYYRGLSLIAIASLLVSAALTYLIMSLLGPAIGFALNLPAVCGAIVAIGITADSFIVYFERVRDEIREGRTLRPAVERAWPRARRTILVSDFVSFLAAAVLFIVTVGKVQGFAFTLGLTTLLDVVVVFLFTKPLLTLLARTKFFGSGHSWSGLDPKRLGARPPLRRTRRPAAPADPKEA</sequence>
<feature type="compositionally biased region" description="Low complexity" evidence="10">
    <location>
        <begin position="134"/>
        <end position="161"/>
    </location>
</feature>
<name>A0A918Z5Z4_9ACTN</name>
<evidence type="ECO:0000259" key="11">
    <source>
        <dbReference type="Pfam" id="PF02355"/>
    </source>
</evidence>
<comment type="subcellular location">
    <subcellularLocation>
        <location evidence="1 9">Cell membrane</location>
        <topology evidence="1 9">Multi-pass membrane protein</topology>
    </subcellularLocation>
</comment>
<dbReference type="RefSeq" id="WP_189785205.1">
    <property type="nucleotide sequence ID" value="NZ_BNAT01000021.1"/>
</dbReference>
<dbReference type="Gene3D" id="1.20.1640.10">
    <property type="entry name" value="Multidrug efflux transporter AcrB transmembrane domain"/>
    <property type="match status" value="1"/>
</dbReference>
<dbReference type="Pfam" id="PF22599">
    <property type="entry name" value="SecDF_P1_head"/>
    <property type="match status" value="1"/>
</dbReference>
<dbReference type="InterPro" id="IPR048634">
    <property type="entry name" value="SecD_SecF_C"/>
</dbReference>
<feature type="domain" description="Protein translocase subunit SecDF P1" evidence="12">
    <location>
        <begin position="71"/>
        <end position="128"/>
    </location>
</feature>
<evidence type="ECO:0000256" key="10">
    <source>
        <dbReference type="SAM" id="MobiDB-lite"/>
    </source>
</evidence>